<evidence type="ECO:0000256" key="6">
    <source>
        <dbReference type="ARBA" id="ARBA00022737"/>
    </source>
</evidence>
<dbReference type="PANTHER" id="PTHR24223">
    <property type="entry name" value="ATP-BINDING CASSETTE SUB-FAMILY C"/>
    <property type="match status" value="1"/>
</dbReference>
<feature type="transmembrane region" description="Helical" evidence="12">
    <location>
        <begin position="959"/>
        <end position="977"/>
    </location>
</feature>
<evidence type="ECO:0000256" key="10">
    <source>
        <dbReference type="ARBA" id="ARBA00023136"/>
    </source>
</evidence>
<evidence type="ECO:0000313" key="15">
    <source>
        <dbReference type="EMBL" id="CAD7251314.1"/>
    </source>
</evidence>
<keyword evidence="6" id="KW-0677">Repeat</keyword>
<dbReference type="Gene3D" id="1.20.1560.10">
    <property type="entry name" value="ABC transporter type 1, transmembrane domain"/>
    <property type="match status" value="4"/>
</dbReference>
<feature type="transmembrane region" description="Helical" evidence="12">
    <location>
        <begin position="1113"/>
        <end position="1133"/>
    </location>
</feature>
<dbReference type="Proteomes" id="UP000677054">
    <property type="component" value="Unassembled WGS sequence"/>
</dbReference>
<evidence type="ECO:0000256" key="7">
    <source>
        <dbReference type="ARBA" id="ARBA00022741"/>
    </source>
</evidence>
<keyword evidence="8" id="KW-0067">ATP-binding</keyword>
<feature type="transmembrane region" description="Helical" evidence="12">
    <location>
        <begin position="888"/>
        <end position="911"/>
    </location>
</feature>
<feature type="domain" description="ABC transmembrane type-1" evidence="14">
    <location>
        <begin position="1"/>
        <end position="96"/>
    </location>
</feature>
<keyword evidence="16" id="KW-1185">Reference proteome</keyword>
<dbReference type="InterPro" id="IPR011527">
    <property type="entry name" value="ABC1_TM_dom"/>
</dbReference>
<dbReference type="FunFam" id="1.20.1560.10:FF:000020">
    <property type="entry name" value="ABC metal ion transporter"/>
    <property type="match status" value="1"/>
</dbReference>
<protein>
    <submittedName>
        <fullName evidence="15">Uncharacterized protein</fullName>
    </submittedName>
</protein>
<keyword evidence="7" id="KW-0547">Nucleotide-binding</keyword>
<reference evidence="15" key="1">
    <citation type="submission" date="2020-11" db="EMBL/GenBank/DDBJ databases">
        <authorList>
            <person name="Tran Van P."/>
        </authorList>
    </citation>
    <scope>NUCLEOTIDE SEQUENCE</scope>
</reference>
<feature type="transmembrane region" description="Helical" evidence="12">
    <location>
        <begin position="1009"/>
        <end position="1032"/>
    </location>
</feature>
<accession>A0A7R9AC43</accession>
<evidence type="ECO:0000256" key="3">
    <source>
        <dbReference type="ARBA" id="ARBA00022448"/>
    </source>
</evidence>
<organism evidence="15">
    <name type="scientific">Darwinula stevensoni</name>
    <dbReference type="NCBI Taxonomy" id="69355"/>
    <lineage>
        <taxon>Eukaryota</taxon>
        <taxon>Metazoa</taxon>
        <taxon>Ecdysozoa</taxon>
        <taxon>Arthropoda</taxon>
        <taxon>Crustacea</taxon>
        <taxon>Oligostraca</taxon>
        <taxon>Ostracoda</taxon>
        <taxon>Podocopa</taxon>
        <taxon>Podocopida</taxon>
        <taxon>Darwinulocopina</taxon>
        <taxon>Darwinuloidea</taxon>
        <taxon>Darwinulidae</taxon>
        <taxon>Darwinula</taxon>
    </lineage>
</organism>
<feature type="transmembrane region" description="Helical" evidence="12">
    <location>
        <begin position="418"/>
        <end position="443"/>
    </location>
</feature>
<dbReference type="GO" id="GO:0016887">
    <property type="term" value="F:ATP hydrolysis activity"/>
    <property type="evidence" value="ECO:0007669"/>
    <property type="project" value="InterPro"/>
</dbReference>
<dbReference type="InterPro" id="IPR017871">
    <property type="entry name" value="ABC_transporter-like_CS"/>
</dbReference>
<comment type="subcellular location">
    <subcellularLocation>
        <location evidence="1">Vacuole membrane</location>
        <topology evidence="1">Multi-pass membrane protein</topology>
    </subcellularLocation>
</comment>
<feature type="domain" description="ABC transmembrane type-1" evidence="14">
    <location>
        <begin position="413"/>
        <end position="554"/>
    </location>
</feature>
<dbReference type="PANTHER" id="PTHR24223:SF443">
    <property type="entry name" value="MULTIDRUG-RESISTANCE LIKE PROTEIN 1, ISOFORM I"/>
    <property type="match status" value="1"/>
</dbReference>
<evidence type="ECO:0000256" key="11">
    <source>
        <dbReference type="SAM" id="MobiDB-lite"/>
    </source>
</evidence>
<dbReference type="PROSITE" id="PS50893">
    <property type="entry name" value="ABC_TRANSPORTER_2"/>
    <property type="match status" value="2"/>
</dbReference>
<evidence type="ECO:0000256" key="8">
    <source>
        <dbReference type="ARBA" id="ARBA00022840"/>
    </source>
</evidence>
<evidence type="ECO:0000259" key="14">
    <source>
        <dbReference type="PROSITE" id="PS50929"/>
    </source>
</evidence>
<feature type="domain" description="ABC transmembrane type-1" evidence="14">
    <location>
        <begin position="1410"/>
        <end position="1554"/>
    </location>
</feature>
<dbReference type="Gene3D" id="3.40.50.300">
    <property type="entry name" value="P-loop containing nucleotide triphosphate hydrolases"/>
    <property type="match status" value="4"/>
</dbReference>
<keyword evidence="5 12" id="KW-0812">Transmembrane</keyword>
<dbReference type="InterPro" id="IPR027417">
    <property type="entry name" value="P-loop_NTPase"/>
</dbReference>
<feature type="domain" description="ABC transmembrane type-1" evidence="14">
    <location>
        <begin position="996"/>
        <end position="1252"/>
    </location>
</feature>
<feature type="transmembrane region" description="Helical" evidence="12">
    <location>
        <begin position="1384"/>
        <end position="1406"/>
    </location>
</feature>
<feature type="region of interest" description="Disordered" evidence="11">
    <location>
        <begin position="113"/>
        <end position="139"/>
    </location>
</feature>
<dbReference type="Pfam" id="PF00005">
    <property type="entry name" value="ABC_tran"/>
    <property type="match status" value="3"/>
</dbReference>
<dbReference type="SUPFAM" id="SSF52540">
    <property type="entry name" value="P-loop containing nucleoside triphosphate hydrolases"/>
    <property type="match status" value="4"/>
</dbReference>
<feature type="domain" description="ABC transporter" evidence="13">
    <location>
        <begin position="583"/>
        <end position="817"/>
    </location>
</feature>
<dbReference type="PROSITE" id="PS50929">
    <property type="entry name" value="ABC_TM1F"/>
    <property type="match status" value="4"/>
</dbReference>
<dbReference type="Pfam" id="PF00664">
    <property type="entry name" value="ABC_membrane"/>
    <property type="match status" value="3"/>
</dbReference>
<proteinExistence type="inferred from homology"/>
<evidence type="ECO:0000256" key="9">
    <source>
        <dbReference type="ARBA" id="ARBA00022989"/>
    </source>
</evidence>
<comment type="similarity">
    <text evidence="2">Belongs to the ABC transporter superfamily. ABCC family. Conjugate transporter (TC 3.A.1.208) subfamily.</text>
</comment>
<evidence type="ECO:0000259" key="13">
    <source>
        <dbReference type="PROSITE" id="PS50893"/>
    </source>
</evidence>
<keyword evidence="9 12" id="KW-1133">Transmembrane helix</keyword>
<dbReference type="InterPro" id="IPR050173">
    <property type="entry name" value="ABC_transporter_C-like"/>
</dbReference>
<dbReference type="GO" id="GO:0140359">
    <property type="term" value="F:ABC-type transporter activity"/>
    <property type="evidence" value="ECO:0007669"/>
    <property type="project" value="InterPro"/>
</dbReference>
<dbReference type="GO" id="GO:0005524">
    <property type="term" value="F:ATP binding"/>
    <property type="evidence" value="ECO:0007669"/>
    <property type="project" value="UniProtKB-KW"/>
</dbReference>
<dbReference type="OrthoDB" id="6500128at2759"/>
<dbReference type="SUPFAM" id="SSF90123">
    <property type="entry name" value="ABC transporter transmembrane region"/>
    <property type="match status" value="4"/>
</dbReference>
<keyword evidence="3" id="KW-0813">Transport</keyword>
<dbReference type="InterPro" id="IPR003439">
    <property type="entry name" value="ABC_transporter-like_ATP-bd"/>
</dbReference>
<feature type="transmembrane region" description="Helical" evidence="12">
    <location>
        <begin position="334"/>
        <end position="356"/>
    </location>
</feature>
<gene>
    <name evidence="15" type="ORF">DSTB1V02_LOCUS11081</name>
</gene>
<feature type="transmembrane region" description="Helical" evidence="12">
    <location>
        <begin position="923"/>
        <end position="947"/>
    </location>
</feature>
<feature type="transmembrane region" description="Helical" evidence="12">
    <location>
        <begin position="1442"/>
        <end position="1465"/>
    </location>
</feature>
<dbReference type="InterPro" id="IPR003593">
    <property type="entry name" value="AAA+_ATPase"/>
</dbReference>
<evidence type="ECO:0000313" key="16">
    <source>
        <dbReference type="Proteomes" id="UP000677054"/>
    </source>
</evidence>
<dbReference type="CDD" id="cd18595">
    <property type="entry name" value="ABC_6TM_MRP1_2_3_6_D1_like"/>
    <property type="match status" value="1"/>
</dbReference>
<evidence type="ECO:0000256" key="5">
    <source>
        <dbReference type="ARBA" id="ARBA00022692"/>
    </source>
</evidence>
<evidence type="ECO:0000256" key="12">
    <source>
        <dbReference type="SAM" id="Phobius"/>
    </source>
</evidence>
<dbReference type="EMBL" id="LR902964">
    <property type="protein sequence ID" value="CAD7251314.1"/>
    <property type="molecule type" value="Genomic_DNA"/>
</dbReference>
<feature type="domain" description="ABC transporter" evidence="13">
    <location>
        <begin position="59"/>
        <end position="288"/>
    </location>
</feature>
<dbReference type="CDD" id="cd03244">
    <property type="entry name" value="ABCC_MRP_domain2"/>
    <property type="match status" value="1"/>
</dbReference>
<feature type="transmembrane region" description="Helical" evidence="12">
    <location>
        <begin position="388"/>
        <end position="411"/>
    </location>
</feature>
<feature type="transmembrane region" description="Helical" evidence="12">
    <location>
        <begin position="39"/>
        <end position="59"/>
    </location>
</feature>
<dbReference type="GO" id="GO:0000323">
    <property type="term" value="C:lytic vacuole"/>
    <property type="evidence" value="ECO:0007669"/>
    <property type="project" value="UniProtKB-ARBA"/>
</dbReference>
<feature type="transmembrane region" description="Helical" evidence="12">
    <location>
        <begin position="1525"/>
        <end position="1552"/>
    </location>
</feature>
<keyword evidence="10 12" id="KW-0472">Membrane</keyword>
<name>A0A7R9AC43_9CRUS</name>
<dbReference type="FunFam" id="3.40.50.300:FF:000074">
    <property type="entry name" value="Multidrug resistance-associated protein 5 isoform 1"/>
    <property type="match status" value="1"/>
</dbReference>
<dbReference type="GO" id="GO:0005774">
    <property type="term" value="C:vacuolar membrane"/>
    <property type="evidence" value="ECO:0007669"/>
    <property type="project" value="UniProtKB-SubCell"/>
</dbReference>
<evidence type="ECO:0000256" key="4">
    <source>
        <dbReference type="ARBA" id="ARBA00022554"/>
    </source>
</evidence>
<dbReference type="PROSITE" id="PS00211">
    <property type="entry name" value="ABC_TRANSPORTER_1"/>
    <property type="match status" value="2"/>
</dbReference>
<evidence type="ECO:0000256" key="1">
    <source>
        <dbReference type="ARBA" id="ARBA00004128"/>
    </source>
</evidence>
<dbReference type="EMBL" id="CAJPEV010003447">
    <property type="protein sequence ID" value="CAG0899775.1"/>
    <property type="molecule type" value="Genomic_DNA"/>
</dbReference>
<evidence type="ECO:0000256" key="2">
    <source>
        <dbReference type="ARBA" id="ARBA00009726"/>
    </source>
</evidence>
<feature type="compositionally biased region" description="Basic and acidic residues" evidence="11">
    <location>
        <begin position="113"/>
        <end position="123"/>
    </location>
</feature>
<dbReference type="InterPro" id="IPR036640">
    <property type="entry name" value="ABC1_TM_sf"/>
</dbReference>
<keyword evidence="4" id="KW-0926">Vacuole</keyword>
<dbReference type="SMART" id="SM00382">
    <property type="entry name" value="AAA"/>
    <property type="match status" value="2"/>
</dbReference>
<sequence>MVLKLYAWEPPFQERIMKIRDREIQLLRKQALLTPTASLLWMSTPFLVGLASLATFVLIDSKHVLDASTAFVSLSLLRIIRLPLTYLPYLTSDIVQTMVSVKRINKFMNAHKLDPNNVSHDRNPSSGGDGIRPSGSMDSQGIRDNVLFGKSHDEKVYKEILSACALEQDLAVLPAGDMTEIGEKGINLSGGQKQRVSLDRAVYSDADVFFMDDPLSAVDSHVGKHIVQQVIGPHGLLKNKTGVLVTHGVTHLSQMDLIIMMKDGKIIESGSYQQLVQKKGAFSDFIIQFFSQDDSEGLEEPKGGGGKSAASFGSDVGRLIEEETAERKGVHWRVYAYFLKSMGLSLSLIMILMYGISEGFLMCSNMVLSRWSDQVILNHTMSSSEKDAFIGVYTALGFCNAAAFALASGLLWVSVIGVLIIIAYTLPWCLVAVVPIIAAYYFAQDLYVSTARQLKRLESVWRSPIYSHFRDTVIGISSIRAYGRDEQFINELEEGVDRNNKCQFPQITAASWLRVRLEALGGIITFISSLLAVLGRGSLSPAMVETSIVAVERIKEYCETPVEAPWEIPEKKPKDDWPQERTISFRDYQTRYRDGLELVLRGVSVEINGGEKVGLVGRTGAGKSSLMLGLFRIIEKAGGMITIDGIDISQIGLHDLQSHLTIISQDPVLFSGSLRANLDPFEKHTDEEVWRALELSHLKAFVKGLPQGLHHSVAGGGQNLSVGQRQLICLARVLLRKSRILVLDEATAAVDLETDELIQNTIRREFQSYTVLTNAHRINSIMDYDRVLVLDGGEIIEFDSPTNLLQTSNSLFATLTRDAGFECHVVHRQPRSDTMLPEHHIGVGPVRMAVGHGSIGNEKPLQSHCKTSRVDLVEYVKAKKETGHNVPLFIDLSLNFVFQFLAFSLLILYVVGLFRAFTTNGFAPVFFVTPAILIFTMALVCIFTYFGKARGIQTSGISLTFWVLPFLKGSIALWSRIRQMLHEVNRDRSMPHGLSFRQMISFVNENAPVWQGCFYALGLLLSAILQALSYAASYQMSSFPMFHSVHSLHEIKMDSDGFYQSLRLSSAARKESTVGEMVNLMSVDAKRFLDISFHLNMVLTLPIQLAISLYLLWAQLGIGVIFVAVPLNGLIAARIRKFKVERMKEKDERVKLMSEVLNGIKVLKLYAWELPFQGRIMGIRDREIQLLQSKRIWDRSAHFSGPSHRLASLATFVLIDSTHILDASTAFVSLSLLRIVRIPLTDLPYLTSEVVQTMVSVKRINKFMNAHELNPDNASRNQKSRADDGYAALIENGRFTWAPEDPPVLKDIQLQIPAGKLVPIVGQVGSGKSSLLSAFLGDMEKLSGVVNVMAQKEKSEQNNVPNGAADGRIIENETAEKGRVKWHVYVYFLKSMGLSLSLVMILMHGISERFLMTSNMALSKWADQASLNRTIDASQRDAYLSVYVGLGFSHAGVYALAALMMWLLVCKAARILHRNCLQNVLRSSQKFFDTNPTGRILNRFSQDVSGVDEGIARFLEETIRCAFQVFGALVIIAYTVPWFLVAVIPIITAYYIAQASRIFNWLARMVAEVETNIVAVERIKEYCGTSTEIPWKIPEKRPNKTWPQEGNISFRDYQMRYRDGLELVLKGITMDIKGGEKDPVLFSGSFRMNLDPFEMHTDVEVWRALELSYLKTFVKGLPQRLQEPVAEGGQNFSVGQRQLICLARALLRKSRILVLDEATASVDLETDELIQHPELDQFPSHLRGGWIQPRTALHHRVVGTVCRLLR</sequence>